<sequence>MKTIFRILLGSIGFAACAAAAQAEGTVTVVSWGGLYTQVQTTSFYEPFGKATGITVKSEDWNGNLGQIRAQVDAKNVTWDVVIGDSAFAKKGCEEGFLEKIDASVTQGMENDFLPGSITDCGVASVVWGYVIGYDERKVQGKPTSVADFFDLQKFPGKRALPKRPESTLEFALMADGVPAKDVYTVLATPEGVDRAFKKLDTIKGDVVWWEAGAQPPQLLNDGEVTMAVSFAARLVGPILDDKKPFGILYDGMLYDLDTWMIPLGSPHKKEAQEFIRFASAPERLAELATRAGYAPARPSAIALVGKHPTANVDMKQYMMTNPENLTNAQRIDAQFWSDNLDDLKERFNAWLAQ</sequence>
<comment type="caution">
    <text evidence="1">The sequence shown here is derived from an EMBL/GenBank/DDBJ whole genome shotgun (WGS) entry which is preliminary data.</text>
</comment>
<evidence type="ECO:0000313" key="2">
    <source>
        <dbReference type="Proteomes" id="UP000616151"/>
    </source>
</evidence>
<keyword evidence="2" id="KW-1185">Reference proteome</keyword>
<reference evidence="1" key="1">
    <citation type="submission" date="2021-01" db="EMBL/GenBank/DDBJ databases">
        <authorList>
            <person name="Sun Q."/>
        </authorList>
    </citation>
    <scope>NUCLEOTIDE SEQUENCE</scope>
    <source>
        <strain evidence="1">YIM B02566</strain>
    </source>
</reference>
<name>A0ACC5RDF4_9HYPH</name>
<organism evidence="1 2">
    <name type="scientific">Taklimakanibacter albus</name>
    <dbReference type="NCBI Taxonomy" id="2800327"/>
    <lineage>
        <taxon>Bacteria</taxon>
        <taxon>Pseudomonadati</taxon>
        <taxon>Pseudomonadota</taxon>
        <taxon>Alphaproteobacteria</taxon>
        <taxon>Hyphomicrobiales</taxon>
        <taxon>Aestuariivirgaceae</taxon>
        <taxon>Taklimakanibacter</taxon>
    </lineage>
</organism>
<evidence type="ECO:0000313" key="1">
    <source>
        <dbReference type="EMBL" id="MBK1870669.1"/>
    </source>
</evidence>
<protein>
    <submittedName>
        <fullName evidence="1">ABC transporter substrate-binding protein</fullName>
    </submittedName>
</protein>
<accession>A0ACC5RDF4</accession>
<dbReference type="Proteomes" id="UP000616151">
    <property type="component" value="Unassembled WGS sequence"/>
</dbReference>
<proteinExistence type="predicted"/>
<dbReference type="EMBL" id="JAENHL010000008">
    <property type="protein sequence ID" value="MBK1870669.1"/>
    <property type="molecule type" value="Genomic_DNA"/>
</dbReference>
<gene>
    <name evidence="1" type="ORF">JHL16_30165</name>
</gene>